<proteinExistence type="predicted"/>
<evidence type="ECO:0000256" key="1">
    <source>
        <dbReference type="ARBA" id="ARBA00004651"/>
    </source>
</evidence>
<organism evidence="9 10">
    <name type="scientific">Vagococcus allomyrinae</name>
    <dbReference type="NCBI Taxonomy" id="2794353"/>
    <lineage>
        <taxon>Bacteria</taxon>
        <taxon>Bacillati</taxon>
        <taxon>Bacillota</taxon>
        <taxon>Bacilli</taxon>
        <taxon>Lactobacillales</taxon>
        <taxon>Enterococcaceae</taxon>
        <taxon>Vagococcus</taxon>
    </lineage>
</organism>
<accession>A0A940P5D3</accession>
<dbReference type="Pfam" id="PF07690">
    <property type="entry name" value="MFS_1"/>
    <property type="match status" value="1"/>
</dbReference>
<dbReference type="PANTHER" id="PTHR43414:SF6">
    <property type="entry name" value="MULTIDRUG RESISTANCE PROTEIN MDTG"/>
    <property type="match status" value="1"/>
</dbReference>
<dbReference type="SUPFAM" id="SSF103473">
    <property type="entry name" value="MFS general substrate transporter"/>
    <property type="match status" value="1"/>
</dbReference>
<feature type="transmembrane region" description="Helical" evidence="7">
    <location>
        <begin position="12"/>
        <end position="34"/>
    </location>
</feature>
<dbReference type="PANTHER" id="PTHR43414">
    <property type="entry name" value="MULTIDRUG RESISTANCE PROTEIN MDTG"/>
    <property type="match status" value="1"/>
</dbReference>
<dbReference type="RefSeq" id="WP_209528103.1">
    <property type="nucleotide sequence ID" value="NZ_JAEEGA010000007.1"/>
</dbReference>
<keyword evidence="4 7" id="KW-0812">Transmembrane</keyword>
<keyword evidence="10" id="KW-1185">Reference proteome</keyword>
<feature type="transmembrane region" description="Helical" evidence="7">
    <location>
        <begin position="282"/>
        <end position="300"/>
    </location>
</feature>
<dbReference type="GO" id="GO:0005886">
    <property type="term" value="C:plasma membrane"/>
    <property type="evidence" value="ECO:0007669"/>
    <property type="project" value="UniProtKB-SubCell"/>
</dbReference>
<dbReference type="InterPro" id="IPR011701">
    <property type="entry name" value="MFS"/>
</dbReference>
<feature type="transmembrane region" description="Helical" evidence="7">
    <location>
        <begin position="136"/>
        <end position="160"/>
    </location>
</feature>
<evidence type="ECO:0000256" key="2">
    <source>
        <dbReference type="ARBA" id="ARBA00022448"/>
    </source>
</evidence>
<feature type="transmembrane region" description="Helical" evidence="7">
    <location>
        <begin position="166"/>
        <end position="185"/>
    </location>
</feature>
<protein>
    <submittedName>
        <fullName evidence="9">Multidrug efflux MFS transporter</fullName>
    </submittedName>
</protein>
<reference evidence="9" key="1">
    <citation type="submission" date="2020-12" db="EMBL/GenBank/DDBJ databases">
        <title>Vagococcus allomyrinae sp. nov. and Enterococcus lavae sp. nov., isolated from the larvae of Allomyrina dichotoma.</title>
        <authorList>
            <person name="Lee S.D."/>
        </authorList>
    </citation>
    <scope>NUCLEOTIDE SEQUENCE</scope>
    <source>
        <strain evidence="9">BWB3-3</strain>
    </source>
</reference>
<keyword evidence="6 7" id="KW-0472">Membrane</keyword>
<keyword evidence="2" id="KW-0813">Transport</keyword>
<name>A0A940P5D3_9ENTE</name>
<feature type="transmembrane region" description="Helical" evidence="7">
    <location>
        <begin position="372"/>
        <end position="390"/>
    </location>
</feature>
<gene>
    <name evidence="9" type="ORF">I6N95_11950</name>
</gene>
<feature type="transmembrane region" description="Helical" evidence="7">
    <location>
        <begin position="306"/>
        <end position="328"/>
    </location>
</feature>
<evidence type="ECO:0000256" key="6">
    <source>
        <dbReference type="ARBA" id="ARBA00023136"/>
    </source>
</evidence>
<dbReference type="PRINTS" id="PR01035">
    <property type="entry name" value="TCRTETA"/>
</dbReference>
<evidence type="ECO:0000256" key="4">
    <source>
        <dbReference type="ARBA" id="ARBA00022692"/>
    </source>
</evidence>
<keyword evidence="3" id="KW-1003">Cell membrane</keyword>
<dbReference type="InterPro" id="IPR020846">
    <property type="entry name" value="MFS_dom"/>
</dbReference>
<dbReference type="PROSITE" id="PS50850">
    <property type="entry name" value="MFS"/>
    <property type="match status" value="1"/>
</dbReference>
<comment type="subcellular location">
    <subcellularLocation>
        <location evidence="1">Cell membrane</location>
        <topology evidence="1">Multi-pass membrane protein</topology>
    </subcellularLocation>
</comment>
<keyword evidence="5 7" id="KW-1133">Transmembrane helix</keyword>
<feature type="transmembrane region" description="Helical" evidence="7">
    <location>
        <begin position="213"/>
        <end position="238"/>
    </location>
</feature>
<evidence type="ECO:0000256" key="5">
    <source>
        <dbReference type="ARBA" id="ARBA00022989"/>
    </source>
</evidence>
<dbReference type="InterPro" id="IPR036259">
    <property type="entry name" value="MFS_trans_sf"/>
</dbReference>
<sequence>MRVDWKRNLYIAWIGCFFTGASFSLVMPFIPVYIETLGAPANKIEFYAGLSISVTAFAAAIVAPIWGNLADRKGRKLMMVRAAAGMTISMGALAFVPNVEWLLVMRFLTGVLSGYIPNATAMIASQVPQERNGWALGTLATGTVAGNLIGPLMGGALAGAFGIKNVFLITGTVLLINTVLTIFFVKEEFIPVEKKNVISTKEIFSKIKNPTMLFGLFITTLILQIGITSISPILTLYIRQLGGASGNILFVSGLIVSVAGVSAFISSPLLGKLGDKIGNQNVLIGGLVFFLLCIFPMAFVKTPFQLGVLRFMMGFSTGALMPSINSLISRITPREGVSRIFSFNQMAQNFGQVLGPMIGSTVAAGFGYGGVFIGTSCFILVNIGISLLNFKGTIGKKIDFN</sequence>
<feature type="transmembrane region" description="Helical" evidence="7">
    <location>
        <begin position="46"/>
        <end position="66"/>
    </location>
</feature>
<feature type="transmembrane region" description="Helical" evidence="7">
    <location>
        <begin position="78"/>
        <end position="97"/>
    </location>
</feature>
<feature type="domain" description="Major facilitator superfamily (MFS) profile" evidence="8">
    <location>
        <begin position="8"/>
        <end position="394"/>
    </location>
</feature>
<evidence type="ECO:0000256" key="7">
    <source>
        <dbReference type="SAM" id="Phobius"/>
    </source>
</evidence>
<dbReference type="AlphaFoldDB" id="A0A940P5D3"/>
<feature type="transmembrane region" description="Helical" evidence="7">
    <location>
        <begin position="250"/>
        <end position="270"/>
    </location>
</feature>
<dbReference type="EMBL" id="JAEEGA010000007">
    <property type="protein sequence ID" value="MBP1041722.1"/>
    <property type="molecule type" value="Genomic_DNA"/>
</dbReference>
<evidence type="ECO:0000256" key="3">
    <source>
        <dbReference type="ARBA" id="ARBA00022475"/>
    </source>
</evidence>
<evidence type="ECO:0000313" key="10">
    <source>
        <dbReference type="Proteomes" id="UP000674938"/>
    </source>
</evidence>
<comment type="caution">
    <text evidence="9">The sequence shown here is derived from an EMBL/GenBank/DDBJ whole genome shotgun (WGS) entry which is preliminary data.</text>
</comment>
<dbReference type="Gene3D" id="1.20.1250.20">
    <property type="entry name" value="MFS general substrate transporter like domains"/>
    <property type="match status" value="2"/>
</dbReference>
<dbReference type="InterPro" id="IPR001958">
    <property type="entry name" value="Tet-R_TetA/multi-R_MdtG-like"/>
</dbReference>
<dbReference type="GO" id="GO:0022857">
    <property type="term" value="F:transmembrane transporter activity"/>
    <property type="evidence" value="ECO:0007669"/>
    <property type="project" value="InterPro"/>
</dbReference>
<dbReference type="CDD" id="cd17391">
    <property type="entry name" value="MFS_MdtG_MDR_like"/>
    <property type="match status" value="1"/>
</dbReference>
<evidence type="ECO:0000313" key="9">
    <source>
        <dbReference type="EMBL" id="MBP1041722.1"/>
    </source>
</evidence>
<evidence type="ECO:0000259" key="8">
    <source>
        <dbReference type="PROSITE" id="PS50850"/>
    </source>
</evidence>
<dbReference type="Proteomes" id="UP000674938">
    <property type="component" value="Unassembled WGS sequence"/>
</dbReference>